<dbReference type="SUPFAM" id="SSF55821">
    <property type="entry name" value="YrdC/RibB"/>
    <property type="match status" value="1"/>
</dbReference>
<keyword evidence="6" id="KW-0819">tRNA processing</keyword>
<dbReference type="GO" id="GO:0008033">
    <property type="term" value="P:tRNA processing"/>
    <property type="evidence" value="ECO:0007669"/>
    <property type="project" value="UniProtKB-KW"/>
</dbReference>
<comment type="subcellular location">
    <subcellularLocation>
        <location evidence="1">Cytoplasm</location>
    </subcellularLocation>
</comment>
<evidence type="ECO:0000256" key="6">
    <source>
        <dbReference type="ARBA" id="ARBA00022694"/>
    </source>
</evidence>
<feature type="domain" description="YrdC-like" evidence="12">
    <location>
        <begin position="9"/>
        <end position="206"/>
    </location>
</feature>
<proteinExistence type="inferred from homology"/>
<keyword evidence="9" id="KW-0067">ATP-binding</keyword>
<gene>
    <name evidence="13" type="ORF">A3A40_01465</name>
</gene>
<accession>A0A1F6EJA6</accession>
<dbReference type="AlphaFoldDB" id="A0A1F6EJA6"/>
<dbReference type="PROSITE" id="PS51163">
    <property type="entry name" value="YRDC"/>
    <property type="match status" value="1"/>
</dbReference>
<evidence type="ECO:0000313" key="13">
    <source>
        <dbReference type="EMBL" id="OGG73735.1"/>
    </source>
</evidence>
<dbReference type="PANTHER" id="PTHR17490:SF16">
    <property type="entry name" value="THREONYLCARBAMOYL-AMP SYNTHASE"/>
    <property type="match status" value="1"/>
</dbReference>
<evidence type="ECO:0000256" key="4">
    <source>
        <dbReference type="ARBA" id="ARBA00022490"/>
    </source>
</evidence>
<keyword evidence="8" id="KW-0547">Nucleotide-binding</keyword>
<dbReference type="GO" id="GO:0003725">
    <property type="term" value="F:double-stranded RNA binding"/>
    <property type="evidence" value="ECO:0007669"/>
    <property type="project" value="InterPro"/>
</dbReference>
<evidence type="ECO:0000256" key="11">
    <source>
        <dbReference type="ARBA" id="ARBA00048366"/>
    </source>
</evidence>
<dbReference type="EMBL" id="MFMA01000041">
    <property type="protein sequence ID" value="OGG73735.1"/>
    <property type="molecule type" value="Genomic_DNA"/>
</dbReference>
<evidence type="ECO:0000259" key="12">
    <source>
        <dbReference type="PROSITE" id="PS51163"/>
    </source>
</evidence>
<dbReference type="GO" id="GO:0005737">
    <property type="term" value="C:cytoplasm"/>
    <property type="evidence" value="ECO:0007669"/>
    <property type="project" value="UniProtKB-SubCell"/>
</dbReference>
<protein>
    <recommendedName>
        <fullName evidence="10">L-threonylcarbamoyladenylate synthase</fullName>
        <ecNumber evidence="3">2.7.7.87</ecNumber>
    </recommendedName>
    <alternativeName>
        <fullName evidence="10">L-threonylcarbamoyladenylate synthase</fullName>
    </alternativeName>
</protein>
<dbReference type="GO" id="GO:0061710">
    <property type="term" value="F:L-threonylcarbamoyladenylate synthase"/>
    <property type="evidence" value="ECO:0007669"/>
    <property type="project" value="UniProtKB-EC"/>
</dbReference>
<dbReference type="PANTHER" id="PTHR17490">
    <property type="entry name" value="SUA5"/>
    <property type="match status" value="1"/>
</dbReference>
<dbReference type="Proteomes" id="UP000178427">
    <property type="component" value="Unassembled WGS sequence"/>
</dbReference>
<evidence type="ECO:0000313" key="14">
    <source>
        <dbReference type="Proteomes" id="UP000178427"/>
    </source>
</evidence>
<reference evidence="13 14" key="1">
    <citation type="journal article" date="2016" name="Nat. Commun.">
        <title>Thousands of microbial genomes shed light on interconnected biogeochemical processes in an aquifer system.</title>
        <authorList>
            <person name="Anantharaman K."/>
            <person name="Brown C.T."/>
            <person name="Hug L.A."/>
            <person name="Sharon I."/>
            <person name="Castelle C.J."/>
            <person name="Probst A.J."/>
            <person name="Thomas B.C."/>
            <person name="Singh A."/>
            <person name="Wilkins M.J."/>
            <person name="Karaoz U."/>
            <person name="Brodie E.L."/>
            <person name="Williams K.H."/>
            <person name="Hubbard S.S."/>
            <person name="Banfield J.F."/>
        </authorList>
    </citation>
    <scope>NUCLEOTIDE SEQUENCE [LARGE SCALE GENOMIC DNA]</scope>
</reference>
<keyword evidence="7" id="KW-0548">Nucleotidyltransferase</keyword>
<dbReference type="InterPro" id="IPR006070">
    <property type="entry name" value="Sua5-like_dom"/>
</dbReference>
<dbReference type="GO" id="GO:0000049">
    <property type="term" value="F:tRNA binding"/>
    <property type="evidence" value="ECO:0007669"/>
    <property type="project" value="TreeGrafter"/>
</dbReference>
<evidence type="ECO:0000256" key="8">
    <source>
        <dbReference type="ARBA" id="ARBA00022741"/>
    </source>
</evidence>
<evidence type="ECO:0000256" key="5">
    <source>
        <dbReference type="ARBA" id="ARBA00022679"/>
    </source>
</evidence>
<dbReference type="Pfam" id="PF01300">
    <property type="entry name" value="Sua5_yciO_yrdC"/>
    <property type="match status" value="1"/>
</dbReference>
<evidence type="ECO:0000256" key="10">
    <source>
        <dbReference type="ARBA" id="ARBA00029774"/>
    </source>
</evidence>
<evidence type="ECO:0000256" key="2">
    <source>
        <dbReference type="ARBA" id="ARBA00007663"/>
    </source>
</evidence>
<comment type="similarity">
    <text evidence="2">Belongs to the SUA5 family.</text>
</comment>
<evidence type="ECO:0000256" key="7">
    <source>
        <dbReference type="ARBA" id="ARBA00022695"/>
    </source>
</evidence>
<keyword evidence="5" id="KW-0808">Transferase</keyword>
<name>A0A1F6EJA6_9BACT</name>
<evidence type="ECO:0000256" key="9">
    <source>
        <dbReference type="ARBA" id="ARBA00022840"/>
    </source>
</evidence>
<dbReference type="GO" id="GO:0005524">
    <property type="term" value="F:ATP binding"/>
    <property type="evidence" value="ECO:0007669"/>
    <property type="project" value="UniProtKB-KW"/>
</dbReference>
<dbReference type="STRING" id="1798513.A3A40_01465"/>
<dbReference type="GO" id="GO:0006450">
    <property type="term" value="P:regulation of translational fidelity"/>
    <property type="evidence" value="ECO:0007669"/>
    <property type="project" value="TreeGrafter"/>
</dbReference>
<evidence type="ECO:0000256" key="1">
    <source>
        <dbReference type="ARBA" id="ARBA00004496"/>
    </source>
</evidence>
<dbReference type="InterPro" id="IPR050156">
    <property type="entry name" value="TC-AMP_synthase_SUA5"/>
</dbReference>
<dbReference type="NCBIfam" id="TIGR00057">
    <property type="entry name" value="L-threonylcarbamoyladenylate synthase"/>
    <property type="match status" value="1"/>
</dbReference>
<dbReference type="InterPro" id="IPR017945">
    <property type="entry name" value="DHBP_synth_RibB-like_a/b_dom"/>
</dbReference>
<sequence length="219" mass="23413">MKLSGTDVEECAARAAAVLRAGGIILYPTDTLYGLGSDALSDEAVAKVYALKRREEGKPVHCIVPDLKMAEQYAEVTPTARALARAYMPGALTLILKKKDGIATGVARGFETFGIRIPDNAFCLALALKFGKPYTTTSANVSGQKSERDVATILQQLGDNHYASVLQKTAIGIDLVIDAGELPERQPSTVVNLSGEEPVILREGAIPNSEIWNVIRSEA</sequence>
<comment type="caution">
    <text evidence="13">The sequence shown here is derived from an EMBL/GenBank/DDBJ whole genome shotgun (WGS) entry which is preliminary data.</text>
</comment>
<dbReference type="Gene3D" id="3.90.870.10">
    <property type="entry name" value="DHBP synthase"/>
    <property type="match status" value="1"/>
</dbReference>
<evidence type="ECO:0000256" key="3">
    <source>
        <dbReference type="ARBA" id="ARBA00012584"/>
    </source>
</evidence>
<comment type="catalytic activity">
    <reaction evidence="11">
        <text>L-threonine + hydrogencarbonate + ATP = L-threonylcarbamoyladenylate + diphosphate + H2O</text>
        <dbReference type="Rhea" id="RHEA:36407"/>
        <dbReference type="ChEBI" id="CHEBI:15377"/>
        <dbReference type="ChEBI" id="CHEBI:17544"/>
        <dbReference type="ChEBI" id="CHEBI:30616"/>
        <dbReference type="ChEBI" id="CHEBI:33019"/>
        <dbReference type="ChEBI" id="CHEBI:57926"/>
        <dbReference type="ChEBI" id="CHEBI:73682"/>
        <dbReference type="EC" id="2.7.7.87"/>
    </reaction>
</comment>
<keyword evidence="4" id="KW-0963">Cytoplasm</keyword>
<dbReference type="EC" id="2.7.7.87" evidence="3"/>
<organism evidence="13 14">
    <name type="scientific">Candidatus Kaiserbacteria bacterium RIFCSPLOWO2_01_FULL_54_20</name>
    <dbReference type="NCBI Taxonomy" id="1798513"/>
    <lineage>
        <taxon>Bacteria</taxon>
        <taxon>Candidatus Kaiseribacteriota</taxon>
    </lineage>
</organism>